<evidence type="ECO:0000313" key="2">
    <source>
        <dbReference type="EMBL" id="MEE2034531.1"/>
    </source>
</evidence>
<dbReference type="Proteomes" id="UP001331936">
    <property type="component" value="Unassembled WGS sequence"/>
</dbReference>
<evidence type="ECO:0000313" key="3">
    <source>
        <dbReference type="Proteomes" id="UP001331936"/>
    </source>
</evidence>
<keyword evidence="1" id="KW-0812">Transmembrane</keyword>
<gene>
    <name evidence="2" type="ORF">Q8814_20830</name>
</gene>
<organism evidence="2 3">
    <name type="scientific">Rhodococcus chondri</name>
    <dbReference type="NCBI Taxonomy" id="3065941"/>
    <lineage>
        <taxon>Bacteria</taxon>
        <taxon>Bacillati</taxon>
        <taxon>Actinomycetota</taxon>
        <taxon>Actinomycetes</taxon>
        <taxon>Mycobacteriales</taxon>
        <taxon>Nocardiaceae</taxon>
        <taxon>Rhodococcus</taxon>
    </lineage>
</organism>
<keyword evidence="1" id="KW-1133">Transmembrane helix</keyword>
<dbReference type="EMBL" id="JAUZMZ010000155">
    <property type="protein sequence ID" value="MEE2034531.1"/>
    <property type="molecule type" value="Genomic_DNA"/>
</dbReference>
<comment type="caution">
    <text evidence="2">The sequence shown here is derived from an EMBL/GenBank/DDBJ whole genome shotgun (WGS) entry which is preliminary data.</text>
</comment>
<reference evidence="2 3" key="1">
    <citation type="submission" date="2023-08" db="EMBL/GenBank/DDBJ databases">
        <authorList>
            <person name="Girao M."/>
            <person name="Carvalho M.F."/>
        </authorList>
    </citation>
    <scope>NUCLEOTIDE SEQUENCE [LARGE SCALE GENOMIC DNA]</scope>
    <source>
        <strain evidence="2 3">CC-R104</strain>
    </source>
</reference>
<protein>
    <submittedName>
        <fullName evidence="2">TetR/AcrR family transcriptional regulator</fullName>
    </submittedName>
</protein>
<sequence>FAPYLDPLPAADRDLLFAQLAAATDVLVWHVLRNDLRLSAERTGQALRGMLRALLPATPPEPT</sequence>
<feature type="non-terminal residue" evidence="2">
    <location>
        <position position="1"/>
    </location>
</feature>
<proteinExistence type="predicted"/>
<accession>A0ABU7JWX5</accession>
<name>A0ABU7JWX5_9NOCA</name>
<evidence type="ECO:0000256" key="1">
    <source>
        <dbReference type="SAM" id="Phobius"/>
    </source>
</evidence>
<keyword evidence="1" id="KW-0472">Membrane</keyword>
<feature type="transmembrane region" description="Helical" evidence="1">
    <location>
        <begin position="15"/>
        <end position="32"/>
    </location>
</feature>
<keyword evidence="3" id="KW-1185">Reference proteome</keyword>